<name>A0ACC1QCU4_9HYPO</name>
<proteinExistence type="predicted"/>
<reference evidence="1" key="1">
    <citation type="submission" date="2022-07" db="EMBL/GenBank/DDBJ databases">
        <title>Genome Sequence of Lecanicillium saksenae.</title>
        <authorList>
            <person name="Buettner E."/>
        </authorList>
    </citation>
    <scope>NUCLEOTIDE SEQUENCE</scope>
    <source>
        <strain evidence="1">VT-O1</strain>
    </source>
</reference>
<dbReference type="Proteomes" id="UP001148737">
    <property type="component" value="Unassembled WGS sequence"/>
</dbReference>
<organism evidence="1 2">
    <name type="scientific">Lecanicillium saksenae</name>
    <dbReference type="NCBI Taxonomy" id="468837"/>
    <lineage>
        <taxon>Eukaryota</taxon>
        <taxon>Fungi</taxon>
        <taxon>Dikarya</taxon>
        <taxon>Ascomycota</taxon>
        <taxon>Pezizomycotina</taxon>
        <taxon>Sordariomycetes</taxon>
        <taxon>Hypocreomycetidae</taxon>
        <taxon>Hypocreales</taxon>
        <taxon>Cordycipitaceae</taxon>
        <taxon>Lecanicillium</taxon>
    </lineage>
</organism>
<gene>
    <name evidence="1" type="ORF">NLG97_g11218</name>
</gene>
<evidence type="ECO:0000313" key="1">
    <source>
        <dbReference type="EMBL" id="KAJ3472177.1"/>
    </source>
</evidence>
<evidence type="ECO:0000313" key="2">
    <source>
        <dbReference type="Proteomes" id="UP001148737"/>
    </source>
</evidence>
<accession>A0ACC1QCU4</accession>
<keyword evidence="2" id="KW-1185">Reference proteome</keyword>
<dbReference type="EMBL" id="JANAKD010003392">
    <property type="protein sequence ID" value="KAJ3472177.1"/>
    <property type="molecule type" value="Genomic_DNA"/>
</dbReference>
<sequence length="155" mass="16713">MREYFSGAGWETDRVLRGMAEAEDFYSDALVQIKMDSWSTGRVVLVGDAGYCASPMSGMGTTLALTGACSLAGALLRHEGSTAEDGFAAYEAEMRPVVTKAQKLAPGMPRIMHPQALWELVLLHGLLFILEKSGVMAIVSMVFGPPADKISLEER</sequence>
<comment type="caution">
    <text evidence="1">The sequence shown here is derived from an EMBL/GenBank/DDBJ whole genome shotgun (WGS) entry which is preliminary data.</text>
</comment>
<protein>
    <submittedName>
        <fullName evidence="1">Uncharacterized protein</fullName>
    </submittedName>
</protein>